<dbReference type="InterPro" id="IPR036397">
    <property type="entry name" value="RNaseH_sf"/>
</dbReference>
<proteinExistence type="predicted"/>
<dbReference type="SUPFAM" id="SSF53098">
    <property type="entry name" value="Ribonuclease H-like"/>
    <property type="match status" value="1"/>
</dbReference>
<evidence type="ECO:0000259" key="1">
    <source>
        <dbReference type="PROSITE" id="PS50879"/>
    </source>
</evidence>
<dbReference type="CDD" id="cd09279">
    <property type="entry name" value="RNase_HI_like"/>
    <property type="match status" value="1"/>
</dbReference>
<protein>
    <recommendedName>
        <fullName evidence="1">RNase H type-1 domain-containing protein</fullName>
    </recommendedName>
</protein>
<gene>
    <name evidence="2" type="ORF">METZ01_LOCUS181648</name>
</gene>
<dbReference type="PANTHER" id="PTHR48475:SF1">
    <property type="entry name" value="RNASE H TYPE-1 DOMAIN-CONTAINING PROTEIN"/>
    <property type="match status" value="1"/>
</dbReference>
<dbReference type="GO" id="GO:0003676">
    <property type="term" value="F:nucleic acid binding"/>
    <property type="evidence" value="ECO:0007669"/>
    <property type="project" value="InterPro"/>
</dbReference>
<dbReference type="AlphaFoldDB" id="A0A382CSJ5"/>
<dbReference type="Gene3D" id="3.30.420.10">
    <property type="entry name" value="Ribonuclease H-like superfamily/Ribonuclease H"/>
    <property type="match status" value="1"/>
</dbReference>
<dbReference type="GO" id="GO:0004523">
    <property type="term" value="F:RNA-DNA hybrid ribonuclease activity"/>
    <property type="evidence" value="ECO:0007669"/>
    <property type="project" value="InterPro"/>
</dbReference>
<evidence type="ECO:0000313" key="2">
    <source>
        <dbReference type="EMBL" id="SVB28794.1"/>
    </source>
</evidence>
<sequence>MEDNSQLILTRSEKKLFIKILSSFLDKSGVETESTVIETILSKLKSKDKVVLYIDGAAMPDGQGAGVGGVCYKSEKKIFSFSEFIGNRTNNEAEYFALIQGLNHVLEKEIKSITIYSDSQLIVNQINGKYQVKNERMILCYQKATNMLSNFNSWTLIHIPREKNKEADFLSKQGLQI</sequence>
<dbReference type="EMBL" id="UINC01035802">
    <property type="protein sequence ID" value="SVB28794.1"/>
    <property type="molecule type" value="Genomic_DNA"/>
</dbReference>
<feature type="domain" description="RNase H type-1" evidence="1">
    <location>
        <begin position="46"/>
        <end position="176"/>
    </location>
</feature>
<dbReference type="InterPro" id="IPR002156">
    <property type="entry name" value="RNaseH_domain"/>
</dbReference>
<name>A0A382CSJ5_9ZZZZ</name>
<dbReference type="PANTHER" id="PTHR48475">
    <property type="entry name" value="RIBONUCLEASE H"/>
    <property type="match status" value="1"/>
</dbReference>
<dbReference type="Pfam" id="PF13456">
    <property type="entry name" value="RVT_3"/>
    <property type="match status" value="1"/>
</dbReference>
<reference evidence="2" key="1">
    <citation type="submission" date="2018-05" db="EMBL/GenBank/DDBJ databases">
        <authorList>
            <person name="Lanie J.A."/>
            <person name="Ng W.-L."/>
            <person name="Kazmierczak K.M."/>
            <person name="Andrzejewski T.M."/>
            <person name="Davidsen T.M."/>
            <person name="Wayne K.J."/>
            <person name="Tettelin H."/>
            <person name="Glass J.I."/>
            <person name="Rusch D."/>
            <person name="Podicherti R."/>
            <person name="Tsui H.-C.T."/>
            <person name="Winkler M.E."/>
        </authorList>
    </citation>
    <scope>NUCLEOTIDE SEQUENCE</scope>
</reference>
<dbReference type="InterPro" id="IPR012337">
    <property type="entry name" value="RNaseH-like_sf"/>
</dbReference>
<organism evidence="2">
    <name type="scientific">marine metagenome</name>
    <dbReference type="NCBI Taxonomy" id="408172"/>
    <lineage>
        <taxon>unclassified sequences</taxon>
        <taxon>metagenomes</taxon>
        <taxon>ecological metagenomes</taxon>
    </lineage>
</organism>
<accession>A0A382CSJ5</accession>
<dbReference type="PROSITE" id="PS50879">
    <property type="entry name" value="RNASE_H_1"/>
    <property type="match status" value="1"/>
</dbReference>